<keyword evidence="2" id="KW-1185">Reference proteome</keyword>
<name>A0A401LSB1_9BACE</name>
<sequence length="41" mass="4643">MINPAVKEIADVEIVGQDIIWTEKINPDYIVYGTHNDLNSN</sequence>
<reference evidence="1 2" key="1">
    <citation type="submission" date="2018-10" db="EMBL/GenBank/DDBJ databases">
        <title>Draft Genome Sequence of Bacteroides sp. KCTC 15687.</title>
        <authorList>
            <person name="Yu S.Y."/>
            <person name="Kim J.S."/>
            <person name="Oh B.S."/>
            <person name="Park S.H."/>
            <person name="Kang S.W."/>
            <person name="Park J.E."/>
            <person name="Choi S.H."/>
            <person name="Han K.I."/>
            <person name="Lee K.C."/>
            <person name="Eom M.K."/>
            <person name="Suh M.K."/>
            <person name="Lee D.H."/>
            <person name="Yoon H."/>
            <person name="Kim B."/>
            <person name="Yang S.J."/>
            <person name="Lee J.S."/>
            <person name="Lee J.H."/>
        </authorList>
    </citation>
    <scope>NUCLEOTIDE SEQUENCE [LARGE SCALE GENOMIC DNA]</scope>
    <source>
        <strain evidence="1 2">KCTC 15687</strain>
    </source>
</reference>
<dbReference type="AlphaFoldDB" id="A0A401LSB1"/>
<comment type="caution">
    <text evidence="1">The sequence shown here is derived from an EMBL/GenBank/DDBJ whole genome shotgun (WGS) entry which is preliminary data.</text>
</comment>
<gene>
    <name evidence="1" type="ORF">KGMB02408_13810</name>
</gene>
<evidence type="ECO:0000313" key="2">
    <source>
        <dbReference type="Proteomes" id="UP000288079"/>
    </source>
</evidence>
<accession>A0A401LSB1</accession>
<protein>
    <submittedName>
        <fullName evidence="1">Uncharacterized protein</fullName>
    </submittedName>
</protein>
<dbReference type="Proteomes" id="UP000288079">
    <property type="component" value="Unassembled WGS sequence"/>
</dbReference>
<organism evidence="1 2">
    <name type="scientific">Bacteroides faecalis</name>
    <dbReference type="NCBI Taxonomy" id="2447885"/>
    <lineage>
        <taxon>Bacteria</taxon>
        <taxon>Pseudomonadati</taxon>
        <taxon>Bacteroidota</taxon>
        <taxon>Bacteroidia</taxon>
        <taxon>Bacteroidales</taxon>
        <taxon>Bacteroidaceae</taxon>
        <taxon>Bacteroides</taxon>
    </lineage>
</organism>
<dbReference type="EMBL" id="BHWB01000003">
    <property type="protein sequence ID" value="GCB34436.1"/>
    <property type="molecule type" value="Genomic_DNA"/>
</dbReference>
<proteinExistence type="predicted"/>
<evidence type="ECO:0000313" key="1">
    <source>
        <dbReference type="EMBL" id="GCB34436.1"/>
    </source>
</evidence>